<dbReference type="Pfam" id="PF08327">
    <property type="entry name" value="AHSA1"/>
    <property type="match status" value="1"/>
</dbReference>
<dbReference type="InterPro" id="IPR013538">
    <property type="entry name" value="ASHA1/2-like_C"/>
</dbReference>
<protein>
    <submittedName>
        <fullName evidence="3">Polyketide cyclase</fullName>
    </submittedName>
</protein>
<name>A0A0B0DAJ5_9MICC</name>
<reference evidence="3 4" key="1">
    <citation type="submission" date="2014-09" db="EMBL/GenBank/DDBJ databases">
        <title>High-quality draft genome sequence of Kocuria marina SO9-6, an actinobacterium isolated from a copper mine.</title>
        <authorList>
            <person name="Castro D.B."/>
            <person name="Pereira L.B."/>
            <person name="Silva M.V."/>
            <person name="Silva B.P."/>
            <person name="Zanardi B.R."/>
            <person name="Carlos C."/>
            <person name="Belgini D.R."/>
            <person name="Limache E.G."/>
            <person name="Lacerda G.V."/>
            <person name="Nery M.B."/>
            <person name="Gomes M.B."/>
            <person name="Souza S."/>
            <person name="Silva T.M."/>
            <person name="Rodrigues V.D."/>
            <person name="Paulino L.C."/>
            <person name="Vicentini R."/>
            <person name="Ferraz L.F."/>
            <person name="Ottoboni L.M."/>
        </authorList>
    </citation>
    <scope>NUCLEOTIDE SEQUENCE [LARGE SCALE GENOMIC DNA]</scope>
    <source>
        <strain evidence="3 4">SO9-6</strain>
    </source>
</reference>
<dbReference type="STRING" id="223184.AS25_10180"/>
<organism evidence="3 4">
    <name type="scientific">Kocuria marina</name>
    <dbReference type="NCBI Taxonomy" id="223184"/>
    <lineage>
        <taxon>Bacteria</taxon>
        <taxon>Bacillati</taxon>
        <taxon>Actinomycetota</taxon>
        <taxon>Actinomycetes</taxon>
        <taxon>Micrococcales</taxon>
        <taxon>Micrococcaceae</taxon>
        <taxon>Kocuria</taxon>
    </lineage>
</organism>
<dbReference type="InterPro" id="IPR023393">
    <property type="entry name" value="START-like_dom_sf"/>
</dbReference>
<dbReference type="EMBL" id="JROM01000045">
    <property type="protein sequence ID" value="KHE73800.1"/>
    <property type="molecule type" value="Genomic_DNA"/>
</dbReference>
<feature type="domain" description="Activator of Hsp90 ATPase homologue 1/2-like C-terminal" evidence="2">
    <location>
        <begin position="13"/>
        <end position="151"/>
    </location>
</feature>
<dbReference type="eggNOG" id="COG3832">
    <property type="taxonomic scope" value="Bacteria"/>
</dbReference>
<dbReference type="Proteomes" id="UP000030664">
    <property type="component" value="Unassembled WGS sequence"/>
</dbReference>
<sequence>MSENSISVSRLIDAPAEEIFEVLTLPAKHPGLDASGTVISGTDQRIQNVGDVFVMNMHAEMMGGDYKTENHVTGLDPNKLIAWKPCPEGTSVEDNGWEWVYELQPEGSDSTTVTLTYSWEHANPKVTKKISFPLFDEKVLEESLERLASTVAGS</sequence>
<comment type="caution">
    <text evidence="3">The sequence shown here is derived from an EMBL/GenBank/DDBJ whole genome shotgun (WGS) entry which is preliminary data.</text>
</comment>
<gene>
    <name evidence="3" type="ORF">AS25_10180</name>
</gene>
<dbReference type="AlphaFoldDB" id="A0A0B0DAJ5"/>
<evidence type="ECO:0000256" key="1">
    <source>
        <dbReference type="ARBA" id="ARBA00006817"/>
    </source>
</evidence>
<evidence type="ECO:0000313" key="4">
    <source>
        <dbReference type="Proteomes" id="UP000030664"/>
    </source>
</evidence>
<proteinExistence type="inferred from homology"/>
<dbReference type="Gene3D" id="3.30.530.20">
    <property type="match status" value="1"/>
</dbReference>
<evidence type="ECO:0000259" key="2">
    <source>
        <dbReference type="Pfam" id="PF08327"/>
    </source>
</evidence>
<accession>A0A0B0DAJ5</accession>
<comment type="similarity">
    <text evidence="1">Belongs to the AHA1 family.</text>
</comment>
<dbReference type="SUPFAM" id="SSF55961">
    <property type="entry name" value="Bet v1-like"/>
    <property type="match status" value="1"/>
</dbReference>
<dbReference type="RefSeq" id="WP_035964856.1">
    <property type="nucleotide sequence ID" value="NZ_JAQDPS010000010.1"/>
</dbReference>
<evidence type="ECO:0000313" key="3">
    <source>
        <dbReference type="EMBL" id="KHE73800.1"/>
    </source>
</evidence>